<accession>A0A839USL0</accession>
<gene>
    <name evidence="1" type="ORF">FHR90_000590</name>
    <name evidence="2" type="ORF">HUK83_05465</name>
</gene>
<dbReference type="AlphaFoldDB" id="A0A839USL0"/>
<dbReference type="PANTHER" id="PTHR46656:SF3">
    <property type="entry name" value="PUTATIVE-RELATED"/>
    <property type="match status" value="1"/>
</dbReference>
<dbReference type="EMBL" id="JACHXV010000002">
    <property type="protein sequence ID" value="MBB3172776.1"/>
    <property type="molecule type" value="Genomic_DNA"/>
</dbReference>
<dbReference type="SUPFAM" id="SSF53756">
    <property type="entry name" value="UDP-Glycosyltransferase/glycogen phosphorylase"/>
    <property type="match status" value="1"/>
</dbReference>
<evidence type="ECO:0000313" key="3">
    <source>
        <dbReference type="Proteomes" id="UP000557688"/>
    </source>
</evidence>
<proteinExistence type="predicted"/>
<dbReference type="Gene3D" id="3.40.50.2000">
    <property type="entry name" value="Glycogen Phosphorylase B"/>
    <property type="match status" value="1"/>
</dbReference>
<dbReference type="PANTHER" id="PTHR46656">
    <property type="entry name" value="PUTATIVE-RELATED"/>
    <property type="match status" value="1"/>
</dbReference>
<evidence type="ECO:0000313" key="1">
    <source>
        <dbReference type="EMBL" id="MBB3172776.1"/>
    </source>
</evidence>
<sequence>MSFLLYLGSSARNPEAAGRRAGAPVGEAEYSYRFLLDAYRDMLAETETVIEIDDPAQADRYHVHFTALGEPCTLLAFCPPNLAPVGLACPTVCLFAWEFTTLPTGGWSKDPREDWRHVFLAHGRSIAMSEFAAAQVRAAMGDYCEVAAIPAPVYDAWASVEPRRMTDGQARVLRIGAGVVRDTRLTGIGQTAPFWPLRDAPALQIPPVPPLTVPPAHVPDALLHPVHEIVFDGMVFTTIFAPKDGRKNWRDLVSAFIWAFRDTADATLVVKIIHREPESFLPHFENLLFKCGPFACRVVAIGAWLDDDQMRDLASVSDIIVNTSHGEGMCLPLAEFMSTGAPAIAPDHTAMADYITPDNAFIVRGTLEHNVWPHDPQAMFRTMRYRIEWDSIVEAYESAAAMLKGPPERRLAMSHAARQTMHDYCSRARIGKTLRRFLGTASFAETPEEV</sequence>
<keyword evidence="1" id="KW-0808">Transferase</keyword>
<dbReference type="Proteomes" id="UP000557688">
    <property type="component" value="Unassembled WGS sequence"/>
</dbReference>
<evidence type="ECO:0000313" key="4">
    <source>
        <dbReference type="Proteomes" id="UP000565205"/>
    </source>
</evidence>
<reference evidence="1 3" key="2">
    <citation type="submission" date="2020-08" db="EMBL/GenBank/DDBJ databases">
        <title>Genomic Encyclopedia of Type Strains, Phase III (KMG-III): the genomes of soil and plant-associated and newly described type strains.</title>
        <authorList>
            <person name="Whitman W."/>
        </authorList>
    </citation>
    <scope>NUCLEOTIDE SEQUENCE [LARGE SCALE GENOMIC DNA]</scope>
    <source>
        <strain evidence="1 3">CECT 8088</strain>
    </source>
</reference>
<dbReference type="EMBL" id="JABXXQ010000068">
    <property type="protein sequence ID" value="NVN29784.1"/>
    <property type="molecule type" value="Genomic_DNA"/>
</dbReference>
<evidence type="ECO:0000313" key="2">
    <source>
        <dbReference type="EMBL" id="NVN29784.1"/>
    </source>
</evidence>
<reference evidence="2 4" key="1">
    <citation type="submission" date="2020-06" db="EMBL/GenBank/DDBJ databases">
        <title>Description of novel acetic acid bacteria.</title>
        <authorList>
            <person name="Sombolestani A."/>
        </authorList>
    </citation>
    <scope>NUCLEOTIDE SEQUENCE [LARGE SCALE GENOMIC DNA]</scope>
    <source>
        <strain evidence="2 4">LMG 26838</strain>
    </source>
</reference>
<name>A0A839USL0_9PROT</name>
<keyword evidence="3" id="KW-1185">Reference proteome</keyword>
<comment type="caution">
    <text evidence="1">The sequence shown here is derived from an EMBL/GenBank/DDBJ whole genome shotgun (WGS) entry which is preliminary data.</text>
</comment>
<dbReference type="GO" id="GO:0016740">
    <property type="term" value="F:transferase activity"/>
    <property type="evidence" value="ECO:0007669"/>
    <property type="project" value="UniProtKB-KW"/>
</dbReference>
<organism evidence="1 3">
    <name type="scientific">Endobacter medicaginis</name>
    <dbReference type="NCBI Taxonomy" id="1181271"/>
    <lineage>
        <taxon>Bacteria</taxon>
        <taxon>Pseudomonadati</taxon>
        <taxon>Pseudomonadota</taxon>
        <taxon>Alphaproteobacteria</taxon>
        <taxon>Acetobacterales</taxon>
        <taxon>Acetobacteraceae</taxon>
        <taxon>Endobacter</taxon>
    </lineage>
</organism>
<dbReference type="RefSeq" id="WP_176622762.1">
    <property type="nucleotide sequence ID" value="NZ_JABXXQ010000068.1"/>
</dbReference>
<protein>
    <submittedName>
        <fullName evidence="1 2">Glycosyltransferase</fullName>
    </submittedName>
</protein>
<dbReference type="Proteomes" id="UP000565205">
    <property type="component" value="Unassembled WGS sequence"/>
</dbReference>